<dbReference type="PANTHER" id="PTHR46517:SF1">
    <property type="entry name" value="FRUCTOSE-2,6-BISPHOSPHATASE TIGAR"/>
    <property type="match status" value="1"/>
</dbReference>
<comment type="caution">
    <text evidence="2">The sequence shown here is derived from an EMBL/GenBank/DDBJ whole genome shotgun (WGS) entry which is preliminary data.</text>
</comment>
<gene>
    <name evidence="2" type="ORF">AA15669_0300</name>
</gene>
<dbReference type="PANTHER" id="PTHR46517">
    <property type="entry name" value="FRUCTOSE-2,6-BISPHOSPHATASE TIGAR"/>
    <property type="match status" value="1"/>
</dbReference>
<dbReference type="Proteomes" id="UP001062901">
    <property type="component" value="Unassembled WGS sequence"/>
</dbReference>
<name>A0ABQ0NZZ1_9PROT</name>
<evidence type="ECO:0000313" key="2">
    <source>
        <dbReference type="EMBL" id="GBQ05095.1"/>
    </source>
</evidence>
<accession>A0ABQ0NZZ1</accession>
<keyword evidence="1" id="KW-0378">Hydrolase</keyword>
<evidence type="ECO:0000256" key="1">
    <source>
        <dbReference type="ARBA" id="ARBA00022801"/>
    </source>
</evidence>
<dbReference type="InterPro" id="IPR013078">
    <property type="entry name" value="His_Pase_superF_clade-1"/>
</dbReference>
<dbReference type="SMART" id="SM00855">
    <property type="entry name" value="PGAM"/>
    <property type="match status" value="1"/>
</dbReference>
<dbReference type="InterPro" id="IPR029033">
    <property type="entry name" value="His_PPase_superfam"/>
</dbReference>
<dbReference type="RefSeq" id="WP_018979843.1">
    <property type="nucleotide sequence ID" value="NZ_BAQD01000003.1"/>
</dbReference>
<dbReference type="EMBL" id="BAQD01000003">
    <property type="protein sequence ID" value="GBQ05095.1"/>
    <property type="molecule type" value="Genomic_DNA"/>
</dbReference>
<sequence>MSQLLARPYWFLRHGETEWNARHLSQGRTDIPLNDTGIAQAKRAGEALAALFAQGERPFSYIVASPLMRAYVTAEYVQQAIKEKAGVELPLTHDRDLQEVCFGVQEGKPMGDWYNPWIEGQFVPEGGECFEELTTRAVQGVNRAQEQAEGVPLIVAHGALFRALRYAMGLEVNVRLANAVPVKACLDGQQWVLEQSLPV</sequence>
<reference evidence="2" key="1">
    <citation type="submission" date="2013-04" db="EMBL/GenBank/DDBJ databases">
        <title>The genome sequencing project of 58 acetic acid bacteria.</title>
        <authorList>
            <person name="Okamoto-Kainuma A."/>
            <person name="Ishikawa M."/>
            <person name="Umino S."/>
            <person name="Koizumi Y."/>
            <person name="Shiwa Y."/>
            <person name="Yoshikawa H."/>
            <person name="Matsutani M."/>
            <person name="Matsushita K."/>
        </authorList>
    </citation>
    <scope>NUCLEOTIDE SEQUENCE</scope>
    <source>
        <strain evidence="2">DSM 15669</strain>
    </source>
</reference>
<proteinExistence type="predicted"/>
<dbReference type="Pfam" id="PF00300">
    <property type="entry name" value="His_Phos_1"/>
    <property type="match status" value="1"/>
</dbReference>
<keyword evidence="3" id="KW-1185">Reference proteome</keyword>
<dbReference type="InterPro" id="IPR051695">
    <property type="entry name" value="Phosphoglycerate_Mutase"/>
</dbReference>
<evidence type="ECO:0000313" key="3">
    <source>
        <dbReference type="Proteomes" id="UP001062901"/>
    </source>
</evidence>
<dbReference type="Gene3D" id="3.40.50.1240">
    <property type="entry name" value="Phosphoglycerate mutase-like"/>
    <property type="match status" value="1"/>
</dbReference>
<organism evidence="2 3">
    <name type="scientific">Saccharibacter floricola DSM 15669</name>
    <dbReference type="NCBI Taxonomy" id="1123227"/>
    <lineage>
        <taxon>Bacteria</taxon>
        <taxon>Pseudomonadati</taxon>
        <taxon>Pseudomonadota</taxon>
        <taxon>Alphaproteobacteria</taxon>
        <taxon>Acetobacterales</taxon>
        <taxon>Acetobacteraceae</taxon>
        <taxon>Saccharibacter</taxon>
    </lineage>
</organism>
<dbReference type="SUPFAM" id="SSF53254">
    <property type="entry name" value="Phosphoglycerate mutase-like"/>
    <property type="match status" value="1"/>
</dbReference>
<dbReference type="CDD" id="cd07067">
    <property type="entry name" value="HP_PGM_like"/>
    <property type="match status" value="1"/>
</dbReference>
<protein>
    <submittedName>
        <fullName evidence="2">Phosphoglycerate mutase</fullName>
    </submittedName>
</protein>